<evidence type="ECO:0000313" key="7">
    <source>
        <dbReference type="Proteomes" id="UP000094849"/>
    </source>
</evidence>
<evidence type="ECO:0000259" key="5">
    <source>
        <dbReference type="PROSITE" id="PS51063"/>
    </source>
</evidence>
<dbReference type="Pfam" id="PF00027">
    <property type="entry name" value="cNMP_binding"/>
    <property type="match status" value="1"/>
</dbReference>
<keyword evidence="3" id="KW-0804">Transcription</keyword>
<keyword evidence="7" id="KW-1185">Reference proteome</keyword>
<dbReference type="PRINTS" id="PR00103">
    <property type="entry name" value="CAMPKINASE"/>
</dbReference>
<comment type="caution">
    <text evidence="6">The sequence shown here is derived from an EMBL/GenBank/DDBJ whole genome shotgun (WGS) entry which is preliminary data.</text>
</comment>
<dbReference type="Pfam" id="PF13545">
    <property type="entry name" value="HTH_Crp_2"/>
    <property type="match status" value="1"/>
</dbReference>
<dbReference type="Proteomes" id="UP000094849">
    <property type="component" value="Unassembled WGS sequence"/>
</dbReference>
<sequence length="214" mass="24123">MIENVSIFAGMDPSDLALIEQRMVRRSYPRNTIILSEGDNSDSLYVILSGKVKVYLNDENGKEAIINYQEEGEYFGELSLIDDYKRSASIMTTVKTTVAIMSKQAFHQVLQTNPNISIHLLKDMVHRVRTLTDEVKSLALSDVYGRLSKTLLSLAEEKDGLLVIEGHVTQQELANRIGASREMVCRIFKDLVKGGYITSSTNQYVINKQLPARY</sequence>
<dbReference type="SMART" id="SM00419">
    <property type="entry name" value="HTH_CRP"/>
    <property type="match status" value="1"/>
</dbReference>
<dbReference type="Gene3D" id="2.60.120.10">
    <property type="entry name" value="Jelly Rolls"/>
    <property type="match status" value="1"/>
</dbReference>
<proteinExistence type="predicted"/>
<dbReference type="InterPro" id="IPR036388">
    <property type="entry name" value="WH-like_DNA-bd_sf"/>
</dbReference>
<dbReference type="SUPFAM" id="SSF51206">
    <property type="entry name" value="cAMP-binding domain-like"/>
    <property type="match status" value="1"/>
</dbReference>
<dbReference type="OrthoDB" id="6881322at2"/>
<dbReference type="RefSeq" id="WP_069004753.1">
    <property type="nucleotide sequence ID" value="NZ_LVJW01000003.1"/>
</dbReference>
<dbReference type="CDD" id="cd00038">
    <property type="entry name" value="CAP_ED"/>
    <property type="match status" value="1"/>
</dbReference>
<evidence type="ECO:0000256" key="2">
    <source>
        <dbReference type="ARBA" id="ARBA00023125"/>
    </source>
</evidence>
<dbReference type="GO" id="GO:0003700">
    <property type="term" value="F:DNA-binding transcription factor activity"/>
    <property type="evidence" value="ECO:0007669"/>
    <property type="project" value="TreeGrafter"/>
</dbReference>
<dbReference type="InterPro" id="IPR050397">
    <property type="entry name" value="Env_Response_Regulators"/>
</dbReference>
<accession>A0A1E2UQH3</accession>
<gene>
    <name evidence="6" type="ORF">A3196_09760</name>
</gene>
<dbReference type="PROSITE" id="PS51063">
    <property type="entry name" value="HTH_CRP_2"/>
    <property type="match status" value="1"/>
</dbReference>
<keyword evidence="1" id="KW-0805">Transcription regulation</keyword>
<dbReference type="PANTHER" id="PTHR24567:SF68">
    <property type="entry name" value="DNA-BINDING TRANSCRIPTIONAL DUAL REGULATOR CRP"/>
    <property type="match status" value="1"/>
</dbReference>
<dbReference type="SUPFAM" id="SSF46785">
    <property type="entry name" value="Winged helix' DNA-binding domain"/>
    <property type="match status" value="1"/>
</dbReference>
<evidence type="ECO:0000256" key="1">
    <source>
        <dbReference type="ARBA" id="ARBA00023015"/>
    </source>
</evidence>
<keyword evidence="2" id="KW-0238">DNA-binding</keyword>
<dbReference type="AlphaFoldDB" id="A0A1E2UQH3"/>
<dbReference type="InterPro" id="IPR000595">
    <property type="entry name" value="cNMP-bd_dom"/>
</dbReference>
<evidence type="ECO:0000259" key="4">
    <source>
        <dbReference type="PROSITE" id="PS50042"/>
    </source>
</evidence>
<dbReference type="EMBL" id="LVJZ01000003">
    <property type="protein sequence ID" value="ODB97026.1"/>
    <property type="molecule type" value="Genomic_DNA"/>
</dbReference>
<dbReference type="STRING" id="1818881.A3196_09760"/>
<dbReference type="SMART" id="SM00100">
    <property type="entry name" value="cNMP"/>
    <property type="match status" value="1"/>
</dbReference>
<evidence type="ECO:0000313" key="6">
    <source>
        <dbReference type="EMBL" id="ODB97026.1"/>
    </source>
</evidence>
<dbReference type="InterPro" id="IPR018488">
    <property type="entry name" value="cNMP-bd_CS"/>
</dbReference>
<dbReference type="InterPro" id="IPR014710">
    <property type="entry name" value="RmlC-like_jellyroll"/>
</dbReference>
<feature type="domain" description="Cyclic nucleotide-binding" evidence="4">
    <location>
        <begin position="7"/>
        <end position="127"/>
    </location>
</feature>
<organism evidence="6 7">
    <name type="scientific">Candidatus Thiodiazotropha endoloripes</name>
    <dbReference type="NCBI Taxonomy" id="1818881"/>
    <lineage>
        <taxon>Bacteria</taxon>
        <taxon>Pseudomonadati</taxon>
        <taxon>Pseudomonadota</taxon>
        <taxon>Gammaproteobacteria</taxon>
        <taxon>Chromatiales</taxon>
        <taxon>Sedimenticolaceae</taxon>
        <taxon>Candidatus Thiodiazotropha</taxon>
    </lineage>
</organism>
<protein>
    <submittedName>
        <fullName evidence="6">Crp/Fnr family transcriptional regulator</fullName>
    </submittedName>
</protein>
<dbReference type="PROSITE" id="PS00889">
    <property type="entry name" value="CNMP_BINDING_2"/>
    <property type="match status" value="1"/>
</dbReference>
<feature type="domain" description="HTH crp-type" evidence="5">
    <location>
        <begin position="141"/>
        <end position="210"/>
    </location>
</feature>
<reference evidence="6 7" key="1">
    <citation type="submission" date="2016-03" db="EMBL/GenBank/DDBJ databases">
        <title>Chemosynthetic sulphur-oxidizing symbionts of marine invertebrate animals are capable of nitrogen fixation.</title>
        <authorList>
            <person name="Petersen J.M."/>
            <person name="Kemper A."/>
            <person name="Gruber-Vodicka H."/>
            <person name="Cardini U."/>
            <person name="Geest Mvander."/>
            <person name="Kleiner M."/>
            <person name="Bulgheresi S."/>
            <person name="Fussmann M."/>
            <person name="Herbold C."/>
            <person name="Seah B.K.B."/>
            <person name="Antony C.Paul."/>
            <person name="Liu D."/>
            <person name="Belitz A."/>
            <person name="Weber M."/>
        </authorList>
    </citation>
    <scope>NUCLEOTIDE SEQUENCE [LARGE SCALE GENOMIC DNA]</scope>
    <source>
        <strain evidence="6">G_D</strain>
    </source>
</reference>
<dbReference type="GO" id="GO:0005829">
    <property type="term" value="C:cytosol"/>
    <property type="evidence" value="ECO:0007669"/>
    <property type="project" value="TreeGrafter"/>
</dbReference>
<dbReference type="PANTHER" id="PTHR24567">
    <property type="entry name" value="CRP FAMILY TRANSCRIPTIONAL REGULATORY PROTEIN"/>
    <property type="match status" value="1"/>
</dbReference>
<dbReference type="InterPro" id="IPR018490">
    <property type="entry name" value="cNMP-bd_dom_sf"/>
</dbReference>
<name>A0A1E2UQH3_9GAMM</name>
<dbReference type="GO" id="GO:0003677">
    <property type="term" value="F:DNA binding"/>
    <property type="evidence" value="ECO:0007669"/>
    <property type="project" value="UniProtKB-KW"/>
</dbReference>
<dbReference type="InterPro" id="IPR036390">
    <property type="entry name" value="WH_DNA-bd_sf"/>
</dbReference>
<evidence type="ECO:0000256" key="3">
    <source>
        <dbReference type="ARBA" id="ARBA00023163"/>
    </source>
</evidence>
<dbReference type="Gene3D" id="1.10.10.10">
    <property type="entry name" value="Winged helix-like DNA-binding domain superfamily/Winged helix DNA-binding domain"/>
    <property type="match status" value="1"/>
</dbReference>
<dbReference type="InterPro" id="IPR012318">
    <property type="entry name" value="HTH_CRP"/>
</dbReference>
<dbReference type="PROSITE" id="PS50042">
    <property type="entry name" value="CNMP_BINDING_3"/>
    <property type="match status" value="1"/>
</dbReference>
<dbReference type="CDD" id="cd00092">
    <property type="entry name" value="HTH_CRP"/>
    <property type="match status" value="1"/>
</dbReference>